<dbReference type="Pfam" id="PF07716">
    <property type="entry name" value="bZIP_2"/>
    <property type="match status" value="1"/>
</dbReference>
<dbReference type="InterPro" id="IPR047106">
    <property type="entry name" value="NFIL3-like_bZIP"/>
</dbReference>
<keyword evidence="3" id="KW-0238">DNA-binding</keyword>
<dbReference type="CDD" id="cd14694">
    <property type="entry name" value="bZIP_NFIL3"/>
    <property type="match status" value="1"/>
</dbReference>
<evidence type="ECO:0000256" key="4">
    <source>
        <dbReference type="ARBA" id="ARBA00023163"/>
    </source>
</evidence>
<evidence type="ECO:0000256" key="3">
    <source>
        <dbReference type="ARBA" id="ARBA00023125"/>
    </source>
</evidence>
<organism evidence="8 9">
    <name type="scientific">Amphibalanus amphitrite</name>
    <name type="common">Striped barnacle</name>
    <name type="synonym">Balanus amphitrite</name>
    <dbReference type="NCBI Taxonomy" id="1232801"/>
    <lineage>
        <taxon>Eukaryota</taxon>
        <taxon>Metazoa</taxon>
        <taxon>Ecdysozoa</taxon>
        <taxon>Arthropoda</taxon>
        <taxon>Crustacea</taxon>
        <taxon>Multicrustacea</taxon>
        <taxon>Cirripedia</taxon>
        <taxon>Thoracica</taxon>
        <taxon>Thoracicalcarea</taxon>
        <taxon>Balanomorpha</taxon>
        <taxon>Balanoidea</taxon>
        <taxon>Balanidae</taxon>
        <taxon>Amphibalaninae</taxon>
        <taxon>Amphibalanus</taxon>
    </lineage>
</organism>
<evidence type="ECO:0000256" key="6">
    <source>
        <dbReference type="SAM" id="MobiDB-lite"/>
    </source>
</evidence>
<dbReference type="GO" id="GO:0003700">
    <property type="term" value="F:DNA-binding transcription factor activity"/>
    <property type="evidence" value="ECO:0007669"/>
    <property type="project" value="InterPro"/>
</dbReference>
<dbReference type="PROSITE" id="PS00036">
    <property type="entry name" value="BZIP_BASIC"/>
    <property type="match status" value="1"/>
</dbReference>
<dbReference type="InterPro" id="IPR047229">
    <property type="entry name" value="NFIL3-like"/>
</dbReference>
<keyword evidence="9" id="KW-1185">Reference proteome</keyword>
<dbReference type="AlphaFoldDB" id="A0A6A4WU31"/>
<dbReference type="GO" id="GO:0007623">
    <property type="term" value="P:circadian rhythm"/>
    <property type="evidence" value="ECO:0007669"/>
    <property type="project" value="TreeGrafter"/>
</dbReference>
<dbReference type="GO" id="GO:0003677">
    <property type="term" value="F:DNA binding"/>
    <property type="evidence" value="ECO:0007669"/>
    <property type="project" value="UniProtKB-KW"/>
</dbReference>
<keyword evidence="5" id="KW-0539">Nucleus</keyword>
<reference evidence="8 9" key="1">
    <citation type="submission" date="2019-07" db="EMBL/GenBank/DDBJ databases">
        <title>Draft genome assembly of a fouling barnacle, Amphibalanus amphitrite (Darwin, 1854): The first reference genome for Thecostraca.</title>
        <authorList>
            <person name="Kim W."/>
        </authorList>
    </citation>
    <scope>NUCLEOTIDE SEQUENCE [LARGE SCALE GENOMIC DNA]</scope>
    <source>
        <strain evidence="8">SNU_AA5</strain>
        <tissue evidence="8">Soma without cirri and trophi</tissue>
    </source>
</reference>
<dbReference type="InterPro" id="IPR004827">
    <property type="entry name" value="bZIP"/>
</dbReference>
<name>A0A6A4WU31_AMPAM</name>
<accession>A0A6A4WU31</accession>
<keyword evidence="4" id="KW-0804">Transcription</keyword>
<feature type="region of interest" description="Disordered" evidence="6">
    <location>
        <begin position="36"/>
        <end position="99"/>
    </location>
</feature>
<dbReference type="SUPFAM" id="SSF57959">
    <property type="entry name" value="Leucine zipper domain"/>
    <property type="match status" value="1"/>
</dbReference>
<keyword evidence="2" id="KW-0805">Transcription regulation</keyword>
<dbReference type="PROSITE" id="PS50217">
    <property type="entry name" value="BZIP"/>
    <property type="match status" value="1"/>
</dbReference>
<proteinExistence type="inferred from homology"/>
<feature type="domain" description="BZIP" evidence="7">
    <location>
        <begin position="81"/>
        <end position="133"/>
    </location>
</feature>
<evidence type="ECO:0000259" key="7">
    <source>
        <dbReference type="PROSITE" id="PS50217"/>
    </source>
</evidence>
<dbReference type="GO" id="GO:0005634">
    <property type="term" value="C:nucleus"/>
    <property type="evidence" value="ECO:0007669"/>
    <property type="project" value="TreeGrafter"/>
</dbReference>
<dbReference type="OrthoDB" id="6151507at2759"/>
<dbReference type="SMART" id="SM00338">
    <property type="entry name" value="BRLZ"/>
    <property type="match status" value="1"/>
</dbReference>
<sequence>MRISSMMVTEGIFGTVQYGDMKVRYAPAPQVNGYYYQPPSGQESKERLPVPPLEALQTPAPQEANGGPRKQREFTKDTRKDDSYWDRRRRNNEAAKRSREKRRFNDMILETRVAELTRDNYLLRAQLNTIRDKFGIIGENHINQEEVLAQMPTMDRILGFSKRPKPRCWPAAHQFRPVTPPSAPAAPAGHEPNPFVYRQQSLREPRAEPAVPEQWRPRSADSARLTPDFTAAVNLTKAAAEPAAERAGSPEQRLPLKLRHKPRLGAVAVVQGGAARLGLFWGRARLGPLGPVRRRRLAGRQAEALPRSRPPSSAPQIRSQLERLSMEVATLRSLLGQNGEAAAAGAPTTTAV</sequence>
<dbReference type="FunFam" id="1.20.5.170:FF:000025">
    <property type="entry name" value="nuclear factor interleukin-3-regulated protein-like"/>
    <property type="match status" value="1"/>
</dbReference>
<evidence type="ECO:0000256" key="1">
    <source>
        <dbReference type="ARBA" id="ARBA00006079"/>
    </source>
</evidence>
<dbReference type="Gene3D" id="1.20.5.170">
    <property type="match status" value="1"/>
</dbReference>
<feature type="compositionally biased region" description="Basic and acidic residues" evidence="6">
    <location>
        <begin position="70"/>
        <end position="97"/>
    </location>
</feature>
<gene>
    <name evidence="8" type="primary">nfil3</name>
    <name evidence="8" type="ORF">FJT64_021489</name>
</gene>
<evidence type="ECO:0000256" key="2">
    <source>
        <dbReference type="ARBA" id="ARBA00023015"/>
    </source>
</evidence>
<dbReference type="EMBL" id="VIIS01000601">
    <property type="protein sequence ID" value="KAF0307140.1"/>
    <property type="molecule type" value="Genomic_DNA"/>
</dbReference>
<dbReference type="Proteomes" id="UP000440578">
    <property type="component" value="Unassembled WGS sequence"/>
</dbReference>
<comment type="similarity">
    <text evidence="1">Belongs to the bZIP family. NFIL3 subfamily.</text>
</comment>
<protein>
    <submittedName>
        <fullName evidence="8">Nuclear factor interleukin-3-regulated protein</fullName>
    </submittedName>
</protein>
<dbReference type="PANTHER" id="PTHR15284:SF0">
    <property type="entry name" value="GH23983P"/>
    <property type="match status" value="1"/>
</dbReference>
<dbReference type="PANTHER" id="PTHR15284">
    <property type="entry name" value="NUCLEAR FACTOR INTERLEUKIN-3-REGULATED PROTEIN"/>
    <property type="match status" value="1"/>
</dbReference>
<evidence type="ECO:0000313" key="8">
    <source>
        <dbReference type="EMBL" id="KAF0307140.1"/>
    </source>
</evidence>
<evidence type="ECO:0000313" key="9">
    <source>
        <dbReference type="Proteomes" id="UP000440578"/>
    </source>
</evidence>
<dbReference type="InterPro" id="IPR046347">
    <property type="entry name" value="bZIP_sf"/>
</dbReference>
<comment type="caution">
    <text evidence="8">The sequence shown here is derived from an EMBL/GenBank/DDBJ whole genome shotgun (WGS) entry which is preliminary data.</text>
</comment>
<evidence type="ECO:0000256" key="5">
    <source>
        <dbReference type="ARBA" id="ARBA00023242"/>
    </source>
</evidence>